<dbReference type="GO" id="GO:0005886">
    <property type="term" value="C:plasma membrane"/>
    <property type="evidence" value="ECO:0007669"/>
    <property type="project" value="UniProtKB-SubCell"/>
</dbReference>
<sequence length="204" mass="21374">MIEIWGFALFAYVASATPGPNNVLLTAVGASVGIRRGLPALAGIAGGFAMMIFVLALSVGQTVMLTDSNVQIGMRLVGFAVLLWLAWKIATSPVTPEGAPKDTDEPQEPGRVVGFFGAALFQWVNPKAWIVCAAAIAAYLNVEQAVLPQAVMLALTFVGAAILGCLPWLAVGTLVGRYLKGNRARAFNYAMAGLLVVSVVPMLL</sequence>
<reference evidence="8 10" key="2">
    <citation type="submission" date="2016-08" db="EMBL/GenBank/DDBJ databases">
        <authorList>
            <person name="Varghese N."/>
            <person name="Submissions Spin"/>
        </authorList>
    </citation>
    <scope>NUCLEOTIDE SEQUENCE [LARGE SCALE GENOMIC DNA]</scope>
    <source>
        <strain evidence="8 10">HL-109</strain>
    </source>
</reference>
<evidence type="ECO:0000313" key="7">
    <source>
        <dbReference type="EMBL" id="KPQ12741.1"/>
    </source>
</evidence>
<feature type="transmembrane region" description="Helical" evidence="6">
    <location>
        <begin position="72"/>
        <end position="90"/>
    </location>
</feature>
<evidence type="ECO:0000313" key="10">
    <source>
        <dbReference type="Proteomes" id="UP000182800"/>
    </source>
</evidence>
<dbReference type="PANTHER" id="PTHR30086:SF20">
    <property type="entry name" value="ARGININE EXPORTER PROTEIN ARGO-RELATED"/>
    <property type="match status" value="1"/>
</dbReference>
<feature type="transmembrane region" description="Helical" evidence="6">
    <location>
        <begin position="150"/>
        <end position="174"/>
    </location>
</feature>
<dbReference type="Proteomes" id="UP000050497">
    <property type="component" value="Unassembled WGS sequence"/>
</dbReference>
<dbReference type="Pfam" id="PF01810">
    <property type="entry name" value="LysE"/>
    <property type="match status" value="1"/>
</dbReference>
<evidence type="ECO:0000256" key="3">
    <source>
        <dbReference type="ARBA" id="ARBA00022692"/>
    </source>
</evidence>
<keyword evidence="3 6" id="KW-0812">Transmembrane</keyword>
<dbReference type="RefSeq" id="WP_074446386.1">
    <property type="nucleotide sequence ID" value="NZ_FMBM01000003.1"/>
</dbReference>
<dbReference type="EMBL" id="LJSX01000001">
    <property type="protein sequence ID" value="KPQ12741.1"/>
    <property type="molecule type" value="Genomic_DNA"/>
</dbReference>
<dbReference type="STRING" id="1653334.GA0071312_3588"/>
<dbReference type="EMBL" id="FMBM01000003">
    <property type="protein sequence ID" value="SCC82582.1"/>
    <property type="molecule type" value="Genomic_DNA"/>
</dbReference>
<evidence type="ECO:0000256" key="6">
    <source>
        <dbReference type="SAM" id="Phobius"/>
    </source>
</evidence>
<keyword evidence="4 6" id="KW-1133">Transmembrane helix</keyword>
<dbReference type="Proteomes" id="UP000182800">
    <property type="component" value="Unassembled WGS sequence"/>
</dbReference>
<accession>A0A0P7XYD5</accession>
<protein>
    <submittedName>
        <fullName evidence="7">Putative threonine efflux protein</fullName>
    </submittedName>
    <submittedName>
        <fullName evidence="8">Threonine/homoserine/homoserine lactone efflux protein</fullName>
    </submittedName>
</protein>
<evidence type="ECO:0000256" key="1">
    <source>
        <dbReference type="ARBA" id="ARBA00004651"/>
    </source>
</evidence>
<keyword evidence="5 6" id="KW-0472">Membrane</keyword>
<evidence type="ECO:0000256" key="4">
    <source>
        <dbReference type="ARBA" id="ARBA00022989"/>
    </source>
</evidence>
<dbReference type="GO" id="GO:0033228">
    <property type="term" value="P:cysteine export across plasma membrane"/>
    <property type="evidence" value="ECO:0007669"/>
    <property type="project" value="TreeGrafter"/>
</dbReference>
<dbReference type="AlphaFoldDB" id="A0A0P7XYD5"/>
<keyword evidence="2" id="KW-1003">Cell membrane</keyword>
<evidence type="ECO:0000256" key="5">
    <source>
        <dbReference type="ARBA" id="ARBA00023136"/>
    </source>
</evidence>
<proteinExistence type="predicted"/>
<keyword evidence="10" id="KW-1185">Reference proteome</keyword>
<name>A0A0P7XYD5_9HYPH</name>
<reference evidence="7 9" key="1">
    <citation type="submission" date="2015-09" db="EMBL/GenBank/DDBJ databases">
        <title>Identification and resolution of microdiversity through metagenomic sequencing of parallel consortia.</title>
        <authorList>
            <person name="Nelson W.C."/>
            <person name="Romine M.F."/>
            <person name="Lindemann S.R."/>
        </authorList>
    </citation>
    <scope>NUCLEOTIDE SEQUENCE [LARGE SCALE GENOMIC DNA]</scope>
    <source>
        <strain evidence="7">HL-109</strain>
    </source>
</reference>
<evidence type="ECO:0000313" key="9">
    <source>
        <dbReference type="Proteomes" id="UP000050497"/>
    </source>
</evidence>
<comment type="subcellular location">
    <subcellularLocation>
        <location evidence="1">Cell membrane</location>
        <topology evidence="1">Multi-pass membrane protein</topology>
    </subcellularLocation>
</comment>
<dbReference type="InterPro" id="IPR001123">
    <property type="entry name" value="LeuE-type"/>
</dbReference>
<dbReference type="PANTHER" id="PTHR30086">
    <property type="entry name" value="ARGININE EXPORTER PROTEIN ARGO"/>
    <property type="match status" value="1"/>
</dbReference>
<organism evidence="7 9">
    <name type="scientific">Saliniramus fredricksonii</name>
    <dbReference type="NCBI Taxonomy" id="1653334"/>
    <lineage>
        <taxon>Bacteria</taxon>
        <taxon>Pseudomonadati</taxon>
        <taxon>Pseudomonadota</taxon>
        <taxon>Alphaproteobacteria</taxon>
        <taxon>Hyphomicrobiales</taxon>
        <taxon>Salinarimonadaceae</taxon>
        <taxon>Saliniramus</taxon>
    </lineage>
</organism>
<gene>
    <name evidence="8" type="ORF">GA0071312_3588</name>
    <name evidence="7" type="ORF">HLUCCO17_01200</name>
</gene>
<evidence type="ECO:0000313" key="8">
    <source>
        <dbReference type="EMBL" id="SCC82582.1"/>
    </source>
</evidence>
<feature type="transmembrane region" description="Helical" evidence="6">
    <location>
        <begin position="186"/>
        <end position="203"/>
    </location>
</feature>
<comment type="caution">
    <text evidence="7">The sequence shown here is derived from an EMBL/GenBank/DDBJ whole genome shotgun (WGS) entry which is preliminary data.</text>
</comment>
<dbReference type="GO" id="GO:0015171">
    <property type="term" value="F:amino acid transmembrane transporter activity"/>
    <property type="evidence" value="ECO:0007669"/>
    <property type="project" value="TreeGrafter"/>
</dbReference>
<dbReference type="PATRIC" id="fig|1653334.4.peg.1999"/>
<evidence type="ECO:0000256" key="2">
    <source>
        <dbReference type="ARBA" id="ARBA00022475"/>
    </source>
</evidence>
<feature type="transmembrane region" description="Helical" evidence="6">
    <location>
        <begin position="40"/>
        <end position="60"/>
    </location>
</feature>
<dbReference type="OrthoDB" id="9812084at2"/>